<reference evidence="1 2" key="1">
    <citation type="journal article" date="2020" name="ISME J.">
        <title>Uncovering the hidden diversity of litter-decomposition mechanisms in mushroom-forming fungi.</title>
        <authorList>
            <person name="Floudas D."/>
            <person name="Bentzer J."/>
            <person name="Ahren D."/>
            <person name="Johansson T."/>
            <person name="Persson P."/>
            <person name="Tunlid A."/>
        </authorList>
    </citation>
    <scope>NUCLEOTIDE SEQUENCE [LARGE SCALE GENOMIC DNA]</scope>
    <source>
        <strain evidence="1 2">CBS 291.85</strain>
    </source>
</reference>
<comment type="caution">
    <text evidence="1">The sequence shown here is derived from an EMBL/GenBank/DDBJ whole genome shotgun (WGS) entry which is preliminary data.</text>
</comment>
<dbReference type="AlphaFoldDB" id="A0A8H5GM25"/>
<name>A0A8H5GM25_9AGAR</name>
<keyword evidence="2" id="KW-1185">Reference proteome</keyword>
<protein>
    <submittedName>
        <fullName evidence="1">Uncharacterized protein</fullName>
    </submittedName>
</protein>
<dbReference type="PANTHER" id="PTHR42034:SF1">
    <property type="entry name" value="CONDENSATION DOMAIN-CONTAINING PROTEIN"/>
    <property type="match status" value="1"/>
</dbReference>
<dbReference type="Gene3D" id="3.30.559.10">
    <property type="entry name" value="Chloramphenicol acetyltransferase-like domain"/>
    <property type="match status" value="1"/>
</dbReference>
<proteinExistence type="predicted"/>
<evidence type="ECO:0000313" key="2">
    <source>
        <dbReference type="Proteomes" id="UP000559256"/>
    </source>
</evidence>
<dbReference type="Proteomes" id="UP000559256">
    <property type="component" value="Unassembled WGS sequence"/>
</dbReference>
<evidence type="ECO:0000313" key="1">
    <source>
        <dbReference type="EMBL" id="KAF5367427.1"/>
    </source>
</evidence>
<dbReference type="EMBL" id="JAACJM010000019">
    <property type="protein sequence ID" value="KAF5367427.1"/>
    <property type="molecule type" value="Genomic_DNA"/>
</dbReference>
<dbReference type="PANTHER" id="PTHR42034">
    <property type="entry name" value="CHROMOSOME 7, WHOLE GENOME SHOTGUN SEQUENCE-RELATED"/>
    <property type="match status" value="1"/>
</dbReference>
<dbReference type="InterPro" id="IPR023213">
    <property type="entry name" value="CAT-like_dom_sf"/>
</dbReference>
<gene>
    <name evidence="1" type="ORF">D9758_003671</name>
</gene>
<sequence length="535" mass="60284">MTDIYFTTKDGINYTRRLHGRERMSAANTTYAHGFGQIVALGEVELKSPLTREQLAPYVKAAWTHLRFLVPWMAIRTSDMTPNPRDNAFLYSYAVPVNQEQVDAWLEETVIWRSEELPFADWESLLRITHWKPGDNRCAFELHVAALPDGHWMMGLTAPHWVTDGRGKFPVIDQYYKCLQAAFDGSSKPVDTIAWGEEITRLPPTGVQVLPAAGALPETMDPPQGQFTRLMRQPREVDLSTDNITRCIVLTKEQTDAFNLACKQHRCSITAAINSVFILADIETELRIAADAKGEVWERVLESFHQSEFFTVAVNVSDLVGPAIKLSEDYLINTFQRHFVYPLFAKVCQPCGVGGLINCGFPTYHNMKEIRACLQVTPDGCITKNYGTKTFWNGLVVDVRKVLKEGIRTKASPRWYHQLSNNVEAASANVTSFQMAWPGVMASSLGSLQKLSWFCQFRPSVAVSDPDTAFSINQWRFGIRATGALAIVINTWEYDGILSLNLQGSKRWQTEKAWDYFTVAVSDGFERITSTKATL</sequence>
<organism evidence="1 2">
    <name type="scientific">Tetrapyrgos nigripes</name>
    <dbReference type="NCBI Taxonomy" id="182062"/>
    <lineage>
        <taxon>Eukaryota</taxon>
        <taxon>Fungi</taxon>
        <taxon>Dikarya</taxon>
        <taxon>Basidiomycota</taxon>
        <taxon>Agaricomycotina</taxon>
        <taxon>Agaricomycetes</taxon>
        <taxon>Agaricomycetidae</taxon>
        <taxon>Agaricales</taxon>
        <taxon>Marasmiineae</taxon>
        <taxon>Marasmiaceae</taxon>
        <taxon>Tetrapyrgos</taxon>
    </lineage>
</organism>
<accession>A0A8H5GM25</accession>
<dbReference type="OrthoDB" id="3252971at2759"/>